<accession>A0ABP3NCY2</accession>
<dbReference type="Pfam" id="PF13302">
    <property type="entry name" value="Acetyltransf_3"/>
    <property type="match status" value="1"/>
</dbReference>
<dbReference type="PANTHER" id="PTHR43792:SF1">
    <property type="entry name" value="N-ACETYLTRANSFERASE DOMAIN-CONTAINING PROTEIN"/>
    <property type="match status" value="1"/>
</dbReference>
<protein>
    <submittedName>
        <fullName evidence="2">GNAT family N-acetyltransferase</fullName>
    </submittedName>
</protein>
<name>A0ABP3NCY2_9GAMM</name>
<comment type="caution">
    <text evidence="2">The sequence shown here is derived from an EMBL/GenBank/DDBJ whole genome shotgun (WGS) entry which is preliminary data.</text>
</comment>
<dbReference type="SUPFAM" id="SSF55729">
    <property type="entry name" value="Acyl-CoA N-acyltransferases (Nat)"/>
    <property type="match status" value="1"/>
</dbReference>
<gene>
    <name evidence="2" type="ORF">GCM10009098_03030</name>
</gene>
<proteinExistence type="predicted"/>
<dbReference type="PANTHER" id="PTHR43792">
    <property type="entry name" value="GNAT FAMILY, PUTATIVE (AFU_ORTHOLOGUE AFUA_3G00765)-RELATED-RELATED"/>
    <property type="match status" value="1"/>
</dbReference>
<dbReference type="Gene3D" id="3.40.630.30">
    <property type="match status" value="1"/>
</dbReference>
<feature type="domain" description="N-acetyltransferase" evidence="1">
    <location>
        <begin position="11"/>
        <end position="182"/>
    </location>
</feature>
<keyword evidence="3" id="KW-1185">Reference proteome</keyword>
<dbReference type="EMBL" id="BAAAEO010000001">
    <property type="protein sequence ID" value="GAA0538889.1"/>
    <property type="molecule type" value="Genomic_DNA"/>
</dbReference>
<sequence length="188" mass="21296">MTLQIAASERLKYALMSQDDAALLFDVDQDEEVMRFINGGTRTTMQTIVEVMLPRMNLYRQPQLGYGIWQIRRRSDDAYLGWVLIRPMGFNTSKPSTEDVEIGWRLKREYWGQGYAGEAAQTIASAVLADKPQVTWLSAIAMPDNTGSIGVMRKLGMQFVKRYIHRDALGDTDAVLYRVPVHGGRYAS</sequence>
<reference evidence="3" key="1">
    <citation type="journal article" date="2019" name="Int. J. Syst. Evol. Microbiol.">
        <title>The Global Catalogue of Microorganisms (GCM) 10K type strain sequencing project: providing services to taxonomists for standard genome sequencing and annotation.</title>
        <authorList>
            <consortium name="The Broad Institute Genomics Platform"/>
            <consortium name="The Broad Institute Genome Sequencing Center for Infectious Disease"/>
            <person name="Wu L."/>
            <person name="Ma J."/>
        </authorList>
    </citation>
    <scope>NUCLEOTIDE SEQUENCE [LARGE SCALE GENOMIC DNA]</scope>
    <source>
        <strain evidence="3">JCM 14331</strain>
    </source>
</reference>
<dbReference type="RefSeq" id="WP_226765770.1">
    <property type="nucleotide sequence ID" value="NZ_BAAAEO010000001.1"/>
</dbReference>
<evidence type="ECO:0000313" key="2">
    <source>
        <dbReference type="EMBL" id="GAA0538889.1"/>
    </source>
</evidence>
<dbReference type="InterPro" id="IPR016181">
    <property type="entry name" value="Acyl_CoA_acyltransferase"/>
</dbReference>
<dbReference type="PROSITE" id="PS51186">
    <property type="entry name" value="GNAT"/>
    <property type="match status" value="1"/>
</dbReference>
<dbReference type="InterPro" id="IPR000182">
    <property type="entry name" value="GNAT_dom"/>
</dbReference>
<dbReference type="InterPro" id="IPR051531">
    <property type="entry name" value="N-acetyltransferase"/>
</dbReference>
<organism evidence="2 3">
    <name type="scientific">Rheinheimera aquimaris</name>
    <dbReference type="NCBI Taxonomy" id="412437"/>
    <lineage>
        <taxon>Bacteria</taxon>
        <taxon>Pseudomonadati</taxon>
        <taxon>Pseudomonadota</taxon>
        <taxon>Gammaproteobacteria</taxon>
        <taxon>Chromatiales</taxon>
        <taxon>Chromatiaceae</taxon>
        <taxon>Rheinheimera</taxon>
    </lineage>
</organism>
<dbReference type="Proteomes" id="UP001501169">
    <property type="component" value="Unassembled WGS sequence"/>
</dbReference>
<evidence type="ECO:0000313" key="3">
    <source>
        <dbReference type="Proteomes" id="UP001501169"/>
    </source>
</evidence>
<evidence type="ECO:0000259" key="1">
    <source>
        <dbReference type="PROSITE" id="PS51186"/>
    </source>
</evidence>